<dbReference type="Pfam" id="PF14470">
    <property type="entry name" value="bPH_3"/>
    <property type="match status" value="1"/>
</dbReference>
<dbReference type="InterPro" id="IPR039519">
    <property type="entry name" value="YokE-like_PH"/>
</dbReference>
<keyword evidence="1" id="KW-0812">Transmembrane</keyword>
<reference evidence="3 4" key="1">
    <citation type="journal article" date="2016" name="Environ. Microbiol.">
        <title>Genomic resolution of a cold subsurface aquifer community provides metabolic insights for novel microbes adapted to high CO concentrations.</title>
        <authorList>
            <person name="Probst A.J."/>
            <person name="Castelle C.J."/>
            <person name="Singh A."/>
            <person name="Brown C.T."/>
            <person name="Anantharaman K."/>
            <person name="Sharon I."/>
            <person name="Hug L.A."/>
            <person name="Burstein D."/>
            <person name="Emerson J.B."/>
            <person name="Thomas B.C."/>
            <person name="Banfield J.F."/>
        </authorList>
    </citation>
    <scope>NUCLEOTIDE SEQUENCE [LARGE SCALE GENOMIC DNA]</scope>
    <source>
        <strain evidence="3">CG1_02_42_45</strain>
    </source>
</reference>
<gene>
    <name evidence="3" type="ORF">AUJ40_01140</name>
</gene>
<keyword evidence="1" id="KW-0472">Membrane</keyword>
<feature type="transmembrane region" description="Helical" evidence="1">
    <location>
        <begin position="27"/>
        <end position="47"/>
    </location>
</feature>
<keyword evidence="1" id="KW-1133">Transmembrane helix</keyword>
<dbReference type="EMBL" id="MNUJ01000023">
    <property type="protein sequence ID" value="OIN89847.1"/>
    <property type="molecule type" value="Genomic_DNA"/>
</dbReference>
<proteinExistence type="predicted"/>
<evidence type="ECO:0000256" key="1">
    <source>
        <dbReference type="SAM" id="Phobius"/>
    </source>
</evidence>
<organism evidence="3 4">
    <name type="scientific">Candidatus Berkelbacteria bacterium CG1_02_42_45</name>
    <dbReference type="NCBI Taxonomy" id="1805036"/>
    <lineage>
        <taxon>Bacteria</taxon>
        <taxon>Candidatus Berkelbacteria</taxon>
    </lineage>
</organism>
<protein>
    <recommendedName>
        <fullName evidence="2">YokE-like PH domain-containing protein</fullName>
    </recommendedName>
</protein>
<evidence type="ECO:0000259" key="2">
    <source>
        <dbReference type="Pfam" id="PF14470"/>
    </source>
</evidence>
<name>A0A1J4RSI6_9BACT</name>
<evidence type="ECO:0000313" key="4">
    <source>
        <dbReference type="Proteomes" id="UP000182753"/>
    </source>
</evidence>
<dbReference type="AlphaFoldDB" id="A0A1J4RSI6"/>
<accession>A0A1J4RSI6</accession>
<sequence>MDDSSFTFKGQRANEVVKRVIRRHPIVFFWPLLQTTLALAIAVVVFVYFDFGLVFYIIGGAAALFSFGVIFKANFLYQNSFCLITNQRVINVDQRSFFDRQITETDYSKIQDVTNATVGIIGTTFNIGEIVIQTAGTQNQLIIKKIPDPYQIQQEITKNIQRS</sequence>
<comment type="caution">
    <text evidence="3">The sequence shown here is derived from an EMBL/GenBank/DDBJ whole genome shotgun (WGS) entry which is preliminary data.</text>
</comment>
<dbReference type="Proteomes" id="UP000182753">
    <property type="component" value="Unassembled WGS sequence"/>
</dbReference>
<feature type="transmembrane region" description="Helical" evidence="1">
    <location>
        <begin position="53"/>
        <end position="71"/>
    </location>
</feature>
<evidence type="ECO:0000313" key="3">
    <source>
        <dbReference type="EMBL" id="OIN89847.1"/>
    </source>
</evidence>
<feature type="domain" description="YokE-like PH" evidence="2">
    <location>
        <begin position="74"/>
        <end position="115"/>
    </location>
</feature>